<dbReference type="PANTHER" id="PTHR46648">
    <property type="entry name" value="HIT FAMILY PROTEIN 1"/>
    <property type="match status" value="1"/>
</dbReference>
<dbReference type="SUPFAM" id="SSF54197">
    <property type="entry name" value="HIT-like"/>
    <property type="match status" value="1"/>
</dbReference>
<evidence type="ECO:0000256" key="3">
    <source>
        <dbReference type="PROSITE-ProRule" id="PRU00464"/>
    </source>
</evidence>
<dbReference type="InterPro" id="IPR011146">
    <property type="entry name" value="HIT-like"/>
</dbReference>
<organism evidence="5 6">
    <name type="scientific">Aequorivita ciconiae</name>
    <dbReference type="NCBI Taxonomy" id="2494375"/>
    <lineage>
        <taxon>Bacteria</taxon>
        <taxon>Pseudomonadati</taxon>
        <taxon>Bacteroidota</taxon>
        <taxon>Flavobacteriia</taxon>
        <taxon>Flavobacteriales</taxon>
        <taxon>Flavobacteriaceae</taxon>
        <taxon>Aequorivita</taxon>
    </lineage>
</organism>
<protein>
    <submittedName>
        <fullName evidence="5">HIT family protein</fullName>
    </submittedName>
</protein>
<dbReference type="Gene3D" id="3.30.428.10">
    <property type="entry name" value="HIT-like"/>
    <property type="match status" value="1"/>
</dbReference>
<dbReference type="OrthoDB" id="9784774at2"/>
<dbReference type="InterPro" id="IPR036265">
    <property type="entry name" value="HIT-like_sf"/>
</dbReference>
<evidence type="ECO:0000259" key="4">
    <source>
        <dbReference type="PROSITE" id="PS51084"/>
    </source>
</evidence>
<name>A0A410G3M5_9FLAO</name>
<dbReference type="Pfam" id="PF01230">
    <property type="entry name" value="HIT"/>
    <property type="match status" value="1"/>
</dbReference>
<dbReference type="GO" id="GO:0009117">
    <property type="term" value="P:nucleotide metabolic process"/>
    <property type="evidence" value="ECO:0007669"/>
    <property type="project" value="TreeGrafter"/>
</dbReference>
<reference evidence="5 6" key="1">
    <citation type="submission" date="2019-01" db="EMBL/GenBank/DDBJ databases">
        <title>Complete genome sequencing of Aequorivita sp. H23M31.</title>
        <authorList>
            <person name="Bae J.-W."/>
        </authorList>
    </citation>
    <scope>NUCLEOTIDE SEQUENCE [LARGE SCALE GENOMIC DNA]</scope>
    <source>
        <strain evidence="5 6">H23M31</strain>
    </source>
</reference>
<gene>
    <name evidence="5" type="ORF">EI546_09095</name>
</gene>
<dbReference type="PRINTS" id="PR00332">
    <property type="entry name" value="HISTRIAD"/>
</dbReference>
<dbReference type="AlphaFoldDB" id="A0A410G3M5"/>
<dbReference type="GO" id="GO:0003824">
    <property type="term" value="F:catalytic activity"/>
    <property type="evidence" value="ECO:0007669"/>
    <property type="project" value="InterPro"/>
</dbReference>
<keyword evidence="6" id="KW-1185">Reference proteome</keyword>
<feature type="active site" description="Tele-AMP-histidine intermediate" evidence="1">
    <location>
        <position position="93"/>
    </location>
</feature>
<dbReference type="KEGG" id="aev:EI546_09095"/>
<feature type="domain" description="HIT" evidence="4">
    <location>
        <begin position="4"/>
        <end position="107"/>
    </location>
</feature>
<proteinExistence type="predicted"/>
<dbReference type="Proteomes" id="UP000285517">
    <property type="component" value="Chromosome"/>
</dbReference>
<dbReference type="PROSITE" id="PS51084">
    <property type="entry name" value="HIT_2"/>
    <property type="match status" value="1"/>
</dbReference>
<dbReference type="RefSeq" id="WP_128250247.1">
    <property type="nucleotide sequence ID" value="NZ_CP034951.1"/>
</dbReference>
<dbReference type="InterPro" id="IPR001310">
    <property type="entry name" value="Histidine_triad_HIT"/>
</dbReference>
<accession>A0A410G3M5</accession>
<evidence type="ECO:0000256" key="2">
    <source>
        <dbReference type="PIRSR" id="PIRSR601310-3"/>
    </source>
</evidence>
<dbReference type="EMBL" id="CP034951">
    <property type="protein sequence ID" value="QAA81866.1"/>
    <property type="molecule type" value="Genomic_DNA"/>
</dbReference>
<evidence type="ECO:0000313" key="6">
    <source>
        <dbReference type="Proteomes" id="UP000285517"/>
    </source>
</evidence>
<sequence>MATLFTKIIEGEIPCYKVAEDENFIAFLDINPNSKGHTLCVPKEEIDKIFDMGEHLYLQLMQFSRKVAIAIGKTVPCKRVGMAVVGLEVPHVHVHLIPLNEMDDMRFTKKVNMTSEEFQRLADAIADKLKV</sequence>
<dbReference type="PANTHER" id="PTHR46648:SF1">
    <property type="entry name" value="ADENOSINE 5'-MONOPHOSPHORAMIDASE HNT1"/>
    <property type="match status" value="1"/>
</dbReference>
<evidence type="ECO:0000313" key="5">
    <source>
        <dbReference type="EMBL" id="QAA81866.1"/>
    </source>
</evidence>
<evidence type="ECO:0000256" key="1">
    <source>
        <dbReference type="PIRSR" id="PIRSR601310-1"/>
    </source>
</evidence>
<feature type="short sequence motif" description="Histidine triad motif" evidence="2 3">
    <location>
        <begin position="91"/>
        <end position="95"/>
    </location>
</feature>